<feature type="region of interest" description="Disordered" evidence="5">
    <location>
        <begin position="471"/>
        <end position="497"/>
    </location>
</feature>
<evidence type="ECO:0000313" key="8">
    <source>
        <dbReference type="EMBL" id="GME67519.1"/>
    </source>
</evidence>
<dbReference type="AlphaFoldDB" id="A0A9W6SUL6"/>
<evidence type="ECO:0000256" key="3">
    <source>
        <dbReference type="ARBA" id="ARBA00022483"/>
    </source>
</evidence>
<keyword evidence="3" id="KW-0268">Exocytosis</keyword>
<dbReference type="Pfam" id="PF07393">
    <property type="entry name" value="Sec10_HB"/>
    <property type="match status" value="1"/>
</dbReference>
<dbReference type="Proteomes" id="UP001165063">
    <property type="component" value="Unassembled WGS sequence"/>
</dbReference>
<name>A0A9W6SUL6_AMBMO</name>
<gene>
    <name evidence="8" type="ORF">Amon01_000887200</name>
</gene>
<dbReference type="GO" id="GO:0006887">
    <property type="term" value="P:exocytosis"/>
    <property type="evidence" value="ECO:0007669"/>
    <property type="project" value="UniProtKB-KW"/>
</dbReference>
<keyword evidence="9" id="KW-1185">Reference proteome</keyword>
<dbReference type="GO" id="GO:0006893">
    <property type="term" value="P:Golgi to plasma membrane transport"/>
    <property type="evidence" value="ECO:0007669"/>
    <property type="project" value="TreeGrafter"/>
</dbReference>
<evidence type="ECO:0000256" key="5">
    <source>
        <dbReference type="SAM" id="MobiDB-lite"/>
    </source>
</evidence>
<organism evidence="8 9">
    <name type="scientific">Ambrosiozyma monospora</name>
    <name type="common">Yeast</name>
    <name type="synonym">Endomycopsis monosporus</name>
    <dbReference type="NCBI Taxonomy" id="43982"/>
    <lineage>
        <taxon>Eukaryota</taxon>
        <taxon>Fungi</taxon>
        <taxon>Dikarya</taxon>
        <taxon>Ascomycota</taxon>
        <taxon>Saccharomycotina</taxon>
        <taxon>Pichiomycetes</taxon>
        <taxon>Pichiales</taxon>
        <taxon>Pichiaceae</taxon>
        <taxon>Ambrosiozyma</taxon>
    </lineage>
</organism>
<accession>A0A9W6SUL6</accession>
<proteinExistence type="inferred from homology"/>
<dbReference type="OrthoDB" id="125856at2759"/>
<reference evidence="8" key="1">
    <citation type="submission" date="2023-04" db="EMBL/GenBank/DDBJ databases">
        <title>Ambrosiozyma monospora NBRC 1965.</title>
        <authorList>
            <person name="Ichikawa N."/>
            <person name="Sato H."/>
            <person name="Tonouchi N."/>
        </authorList>
    </citation>
    <scope>NUCLEOTIDE SEQUENCE</scope>
    <source>
        <strain evidence="8">NBRC 1965</strain>
    </source>
</reference>
<evidence type="ECO:0000259" key="6">
    <source>
        <dbReference type="Pfam" id="PF07393"/>
    </source>
</evidence>
<protein>
    <submittedName>
        <fullName evidence="8">Unnamed protein product</fullName>
    </submittedName>
</protein>
<sequence length="848" mass="95684">MASFYQLDEEIRDLLTLENFLGDLTVPDFIDKISQRTAQTTRSDENSGIKYDDPKPYIRSFELVSKELNNLSIDCESKKSKLDQLAANLQIKHDANVKSLNGRARVLTHKLDHLSGNVDKVHNNSINPLGERLKKTNNIKENAANLIRLTKCYNEFYTNGVAPNDLIQFSNGDMGKVAKTWNQLLQLSSKLSVDPSLTNAKTCHEVIVEESDKFESNILKAFAKFYALPDPNKCQELTKILFEYNDGVKLVEYYASNHPLARDLDPLDPITDSFWVPLGNPDKKGFQLDDMTRHLLDCVLEEMKSNLTLIQRIFQDNSIVLLRNMFDDYYHVVSSRVEYLLKMTVSYSKLAYLRVLHLLSIETTKTTNSLKELLESKKIDLSIELDHHCANLFTSYIINDSYLNEEKASFTELMESLTSSFESHNEKIVQKHLLYNRIVQFKEENMDDQTATGLIDAENDDTQSVLMSSPSLRMASGSSSYQQQQKPPPPSANSTRQLLSTYGRKGSAKFTHISKFIKNIDRSTSLRDKFRRAPTLSPRPSMLDLNLMPNQSGEASSSNSSIGAGGSATELEGEMSLIVTETILKLAVESLTRAVSLAPAHQLADYTIDLFELLLYQIGPSYISIGLESLYAEVQNQQKQQSSLFGAHADKVNLTFLRQLNIIPFQLYMFSIVVKTKYLPLLTSPPQNKQKLMLSFNSFLSDLEIGVNVTLDATLSLLNRTIGSILNTQQNNDFYVFAGADLGNQDKTTTCGKLLDFMEFTLRTLDTALQDNSLLKYEFVARVAGLLLESLIYHFTKFPVSSYGSSIVTQDVFHYINLFEEFKFVKPESDNDGGFGGLDDDDDLNDVE</sequence>
<dbReference type="PANTHER" id="PTHR12100:SF0">
    <property type="entry name" value="EXOCYST COMPLEX COMPONENT 5"/>
    <property type="match status" value="1"/>
</dbReference>
<evidence type="ECO:0000256" key="4">
    <source>
        <dbReference type="ARBA" id="ARBA00023054"/>
    </source>
</evidence>
<dbReference type="Pfam" id="PF20667">
    <property type="entry name" value="Sec10_N"/>
    <property type="match status" value="1"/>
</dbReference>
<dbReference type="InterPro" id="IPR009976">
    <property type="entry name" value="Sec10-like"/>
</dbReference>
<keyword evidence="4" id="KW-0175">Coiled coil</keyword>
<evidence type="ECO:0000313" key="9">
    <source>
        <dbReference type="Proteomes" id="UP001165063"/>
    </source>
</evidence>
<feature type="domain" description="Exocyst complex component Sec10 N-terminal" evidence="7">
    <location>
        <begin position="54"/>
        <end position="164"/>
    </location>
</feature>
<comment type="caution">
    <text evidence="8">The sequence shown here is derived from an EMBL/GenBank/DDBJ whole genome shotgun (WGS) entry which is preliminary data.</text>
</comment>
<dbReference type="GO" id="GO:0000145">
    <property type="term" value="C:exocyst"/>
    <property type="evidence" value="ECO:0007669"/>
    <property type="project" value="TreeGrafter"/>
</dbReference>
<dbReference type="InterPro" id="IPR048627">
    <property type="entry name" value="Sec10_HB"/>
</dbReference>
<dbReference type="EMBL" id="BSXU01008858">
    <property type="protein sequence ID" value="GME67519.1"/>
    <property type="molecule type" value="Genomic_DNA"/>
</dbReference>
<evidence type="ECO:0000256" key="1">
    <source>
        <dbReference type="ARBA" id="ARBA00006572"/>
    </source>
</evidence>
<evidence type="ECO:0000259" key="7">
    <source>
        <dbReference type="Pfam" id="PF20667"/>
    </source>
</evidence>
<comment type="similarity">
    <text evidence="1">Belongs to the SEC10 family.</text>
</comment>
<evidence type="ECO:0000256" key="2">
    <source>
        <dbReference type="ARBA" id="ARBA00022448"/>
    </source>
</evidence>
<dbReference type="InterPro" id="IPR048625">
    <property type="entry name" value="Sec10_N"/>
</dbReference>
<feature type="domain" description="Exocyst complex component Sec10-like alpha-helical bundle" evidence="6">
    <location>
        <begin position="177"/>
        <end position="824"/>
    </location>
</feature>
<keyword evidence="2" id="KW-0813">Transport</keyword>
<dbReference type="PANTHER" id="PTHR12100">
    <property type="entry name" value="SEC10"/>
    <property type="match status" value="1"/>
</dbReference>